<keyword evidence="1" id="KW-0547">Nucleotide-binding</keyword>
<evidence type="ECO:0000256" key="1">
    <source>
        <dbReference type="ARBA" id="ARBA00022741"/>
    </source>
</evidence>
<feature type="region of interest" description="Disordered" evidence="5">
    <location>
        <begin position="575"/>
        <end position="606"/>
    </location>
</feature>
<feature type="compositionally biased region" description="Basic and acidic residues" evidence="5">
    <location>
        <begin position="205"/>
        <end position="225"/>
    </location>
</feature>
<dbReference type="EMBL" id="FCOC02000001">
    <property type="protein sequence ID" value="SAL11503.1"/>
    <property type="molecule type" value="Genomic_DNA"/>
</dbReference>
<dbReference type="Pfam" id="PF04408">
    <property type="entry name" value="WHD_HA2"/>
    <property type="match status" value="1"/>
</dbReference>
<accession>A0A158EVF2</accession>
<evidence type="ECO:0000259" key="7">
    <source>
        <dbReference type="PROSITE" id="PS51194"/>
    </source>
</evidence>
<dbReference type="InterPro" id="IPR007502">
    <property type="entry name" value="Helicase-assoc_dom"/>
</dbReference>
<proteinExistence type="predicted"/>
<sequence>MPNVSKRPADADKLDPQEQLKKLREALLRDAAAREGDGENDAEDSGGNAQNRKKEAAARRFAGASGTPVGGGKPGPGASQAASKKNVATDVKGSGNSPAVSTRQPKESSPSAQKNEVRGGLSVLSSLAELAGLTGKATSPDSSAANARGIAGKATERPAAKKAIAPPSTPPAARHAPSAIDSMPPRREHALAGEPASGKQMPPSRAREVAERKESKVLPATEKKPGASRLPFAERTREISDIKAAPPRRDAKPDRNRSGNRHHAGQQQGAEAVAIRNPRSGSDEISSVGDQGRPASAVGETERDVPPVRSQPKDIAPNRAKTGADHPRPSDNGPRRTRPEPVSARPDARPHNRDNPRPVRVIAPNPIPPIHFPEALPVSARRDEIAAAIQANQVVIVSGETGSGKTTQLPKICLALGRGLGAGGTGLIGHTQPRRIAASATGRRIAEELGTPFGEVVGYKVRFTDNLSPGASVKLMTDGILLAETQTDPLLAAYDTIIIDEAHERSLNIDFLLGYLREILPRRPDLKVIVTSATIDADRFARHFGSDEKPAPVIEVSGRLYPVEVRYRPIEETSAAVKSAQGTNGPNPGATSANAQKDRPKNQRENDRDLMEAIVEAVDELCREGPGDVLVFLPGEREIREAAEALRKHHPPHTEILPLFARLSAAEQERVFKASNARRIVLSTNVAETSLTVPGIRYVVDTGLARVKRYSYRNKVEQLQIEPISQSSANQRAGRCGRVADGVCIRLYEEDDYALRARFTDPEILRSSLASVILRMKSLHLTAIETFPFLEPPPGRAIADGYQLLNELGAVDDDNALTPLGRELARLPLDPRVGRMILAARDHQSLREVLIIASALSVQDPRDRPIEAQEQADLAHKKFADERSEFLQWTKIWSWFEDAIAHKKSNKQLTDACRANFLNHVRLREWRDVHSQLLTVVREHGWRLNESEATFEQIHLALLTGLLGNVGLKADDEPYYLGARGIKFYLWPGSALLKKAGRWVVAGELVETSRLYARCIAKIEPEWLEQVGAHLLRKSIAEPHWEKKAAQVAAFERATLHGLTVYARRRVSFGKQDPDRARELFIRGALVDGEFETRLPFFAHNRKLLADIEQLEHKSRRQDVLVDDELIFGFYDSLIPKGIYSGAAFERWYRDEEKKEGSSRLLFLSRDDLMRHEAAGITTDLFPKRMTMAGIEMTLTYHFEPGSPRDGVTLTVPLFGLNQVDARRSEWLVRGMLKEKVQLLLKSLPQKLRRHLVPLPEFSAGVIERHSGKTFGAGGLLEALIADIREQTQIAMKPSDFKLESLPAHLFMNFKVIDEHGRQLAMGRNLAQLRSELGGQAQQHFQKLAAGATLDIGSDAAVPITRNTATSDLSGSSSSTALYENLTTWDFGKLPELLEIRRRGQTLFGYPALVDRATHCDVEVFDSPEEAARIHRAGLRRLFALQLREPIRYLERNLGGLREMSLHYMALGTQEELAGQIIETALDRACLQDPLPDNDVDFYARRDQGKNRLTLLAQEIARLAAQILMDYAMVTKKLAQAKSFGTPYADMAAQLNALIGKRFIIDTPYAQLSHFPRYLNAMALRIDKLKADAARDARLSAEIAPLLQNYQRAIAQRGGVADARLSEYRWLLEELRVSLFAQELRTPMPISVKRLYKVWDSMQR</sequence>
<feature type="domain" description="Helicase ATP-binding" evidence="6">
    <location>
        <begin position="386"/>
        <end position="553"/>
    </location>
</feature>
<evidence type="ECO:0000256" key="5">
    <source>
        <dbReference type="SAM" id="MobiDB-lite"/>
    </source>
</evidence>
<reference evidence="8 9" key="1">
    <citation type="submission" date="2016-01" db="EMBL/GenBank/DDBJ databases">
        <authorList>
            <person name="Oliw E.H."/>
        </authorList>
    </citation>
    <scope>NUCLEOTIDE SEQUENCE [LARGE SCALE GENOMIC DNA]</scope>
    <source>
        <strain evidence="8">LMG 22029</strain>
    </source>
</reference>
<dbReference type="GO" id="GO:0003724">
    <property type="term" value="F:RNA helicase activity"/>
    <property type="evidence" value="ECO:0007669"/>
    <property type="project" value="InterPro"/>
</dbReference>
<dbReference type="InterPro" id="IPR048333">
    <property type="entry name" value="HA2_WH"/>
</dbReference>
<feature type="compositionally biased region" description="Polar residues" evidence="5">
    <location>
        <begin position="94"/>
        <end position="114"/>
    </location>
</feature>
<dbReference type="InterPro" id="IPR003593">
    <property type="entry name" value="AAA+_ATPase"/>
</dbReference>
<keyword evidence="2" id="KW-0378">Hydrolase</keyword>
<gene>
    <name evidence="8" type="ORF">AWB64_00403</name>
</gene>
<feature type="compositionally biased region" description="Basic and acidic residues" evidence="5">
    <location>
        <begin position="232"/>
        <end position="257"/>
    </location>
</feature>
<feature type="domain" description="Helicase C-terminal" evidence="7">
    <location>
        <begin position="609"/>
        <end position="780"/>
    </location>
</feature>
<feature type="compositionally biased region" description="Polar residues" evidence="5">
    <location>
        <begin position="580"/>
        <end position="595"/>
    </location>
</feature>
<dbReference type="Proteomes" id="UP000054893">
    <property type="component" value="Unassembled WGS sequence"/>
</dbReference>
<dbReference type="InterPro" id="IPR010222">
    <property type="entry name" value="RNA_helicase_HrpA"/>
</dbReference>
<dbReference type="InterPro" id="IPR024590">
    <property type="entry name" value="HrpA_C"/>
</dbReference>
<dbReference type="Gene3D" id="3.40.50.300">
    <property type="entry name" value="P-loop containing nucleotide triphosphate hydrolases"/>
    <property type="match status" value="2"/>
</dbReference>
<name>A0A158EVF2_CABSO</name>
<dbReference type="SUPFAM" id="SSF52540">
    <property type="entry name" value="P-loop containing nucleoside triphosphate hydrolases"/>
    <property type="match status" value="1"/>
</dbReference>
<evidence type="ECO:0000256" key="3">
    <source>
        <dbReference type="ARBA" id="ARBA00022806"/>
    </source>
</evidence>
<dbReference type="GO" id="GO:0003723">
    <property type="term" value="F:RNA binding"/>
    <property type="evidence" value="ECO:0007669"/>
    <property type="project" value="TreeGrafter"/>
</dbReference>
<dbReference type="SMART" id="SM00382">
    <property type="entry name" value="AAA"/>
    <property type="match status" value="1"/>
</dbReference>
<feature type="compositionally biased region" description="Polar residues" evidence="5">
    <location>
        <begin position="136"/>
        <end position="145"/>
    </location>
</feature>
<keyword evidence="4" id="KW-0067">ATP-binding</keyword>
<dbReference type="SMART" id="SM00490">
    <property type="entry name" value="HELICc"/>
    <property type="match status" value="1"/>
</dbReference>
<dbReference type="Pfam" id="PF00271">
    <property type="entry name" value="Helicase_C"/>
    <property type="match status" value="1"/>
</dbReference>
<dbReference type="PANTHER" id="PTHR18934">
    <property type="entry name" value="ATP-DEPENDENT RNA HELICASE"/>
    <property type="match status" value="1"/>
</dbReference>
<dbReference type="PROSITE" id="PS51194">
    <property type="entry name" value="HELICASE_CTER"/>
    <property type="match status" value="1"/>
</dbReference>
<dbReference type="Pfam" id="PF07717">
    <property type="entry name" value="OB_NTP_bind"/>
    <property type="match status" value="1"/>
</dbReference>
<feature type="region of interest" description="Disordered" evidence="5">
    <location>
        <begin position="1"/>
        <end position="120"/>
    </location>
</feature>
<feature type="compositionally biased region" description="Basic and acidic residues" evidence="5">
    <location>
        <begin position="596"/>
        <end position="606"/>
    </location>
</feature>
<dbReference type="GO" id="GO:0016787">
    <property type="term" value="F:hydrolase activity"/>
    <property type="evidence" value="ECO:0007669"/>
    <property type="project" value="UniProtKB-KW"/>
</dbReference>
<dbReference type="InterPro" id="IPR027417">
    <property type="entry name" value="P-loop_NTPase"/>
</dbReference>
<dbReference type="Pfam" id="PF21010">
    <property type="entry name" value="HA2_C"/>
    <property type="match status" value="1"/>
</dbReference>
<dbReference type="NCBIfam" id="TIGR01967">
    <property type="entry name" value="DEAH_box_HrpA"/>
    <property type="match status" value="1"/>
</dbReference>
<feature type="compositionally biased region" description="Basic and acidic residues" evidence="5">
    <location>
        <begin position="346"/>
        <end position="357"/>
    </location>
</feature>
<dbReference type="SMART" id="SM00487">
    <property type="entry name" value="DEXDc"/>
    <property type="match status" value="1"/>
</dbReference>
<dbReference type="FunFam" id="1.20.120.1080:FF:000005">
    <property type="entry name" value="ATP-dependent helicase HrpA"/>
    <property type="match status" value="1"/>
</dbReference>
<dbReference type="SMART" id="SM00847">
    <property type="entry name" value="HA2"/>
    <property type="match status" value="1"/>
</dbReference>
<dbReference type="Pfam" id="PF11898">
    <property type="entry name" value="DUF3418"/>
    <property type="match status" value="1"/>
</dbReference>
<dbReference type="PANTHER" id="PTHR18934:SF99">
    <property type="entry name" value="ATP-DEPENDENT RNA HELICASE DHX37-RELATED"/>
    <property type="match status" value="1"/>
</dbReference>
<evidence type="ECO:0000313" key="8">
    <source>
        <dbReference type="EMBL" id="SAL11503.1"/>
    </source>
</evidence>
<feature type="compositionally biased region" description="Polar residues" evidence="5">
    <location>
        <begin position="279"/>
        <end position="289"/>
    </location>
</feature>
<dbReference type="InterPro" id="IPR014001">
    <property type="entry name" value="Helicase_ATP-bd"/>
</dbReference>
<keyword evidence="3 8" id="KW-0347">Helicase</keyword>
<dbReference type="InterPro" id="IPR001650">
    <property type="entry name" value="Helicase_C-like"/>
</dbReference>
<evidence type="ECO:0000259" key="6">
    <source>
        <dbReference type="PROSITE" id="PS51192"/>
    </source>
</evidence>
<dbReference type="InterPro" id="IPR011709">
    <property type="entry name" value="DEAD-box_helicase_OB_fold"/>
</dbReference>
<evidence type="ECO:0000313" key="9">
    <source>
        <dbReference type="Proteomes" id="UP000054893"/>
    </source>
</evidence>
<feature type="compositionally biased region" description="Basic and acidic residues" evidence="5">
    <location>
        <begin position="322"/>
        <end position="339"/>
    </location>
</feature>
<dbReference type="Gene3D" id="1.20.120.1080">
    <property type="match status" value="1"/>
</dbReference>
<evidence type="ECO:0000256" key="2">
    <source>
        <dbReference type="ARBA" id="ARBA00022801"/>
    </source>
</evidence>
<dbReference type="GO" id="GO:0005524">
    <property type="term" value="F:ATP binding"/>
    <property type="evidence" value="ECO:0007669"/>
    <property type="project" value="UniProtKB-KW"/>
</dbReference>
<feature type="region of interest" description="Disordered" evidence="5">
    <location>
        <begin position="134"/>
        <end position="366"/>
    </location>
</feature>
<protein>
    <submittedName>
        <fullName evidence="8">ATP-dependent helicase HrpA</fullName>
    </submittedName>
</protein>
<evidence type="ECO:0000256" key="4">
    <source>
        <dbReference type="ARBA" id="ARBA00022840"/>
    </source>
</evidence>
<feature type="compositionally biased region" description="Basic and acidic residues" evidence="5">
    <location>
        <begin position="7"/>
        <end position="37"/>
    </location>
</feature>
<organism evidence="8 9">
    <name type="scientific">Caballeronia sordidicola</name>
    <name type="common">Burkholderia sordidicola</name>
    <dbReference type="NCBI Taxonomy" id="196367"/>
    <lineage>
        <taxon>Bacteria</taxon>
        <taxon>Pseudomonadati</taxon>
        <taxon>Pseudomonadota</taxon>
        <taxon>Betaproteobacteria</taxon>
        <taxon>Burkholderiales</taxon>
        <taxon>Burkholderiaceae</taxon>
        <taxon>Caballeronia</taxon>
    </lineage>
</organism>
<dbReference type="CDD" id="cd18791">
    <property type="entry name" value="SF2_C_RHA"/>
    <property type="match status" value="1"/>
</dbReference>
<dbReference type="PROSITE" id="PS51192">
    <property type="entry name" value="HELICASE_ATP_BIND_1"/>
    <property type="match status" value="1"/>
</dbReference>